<dbReference type="AlphaFoldDB" id="A0A1Q2D839"/>
<protein>
    <recommendedName>
        <fullName evidence="3">[Citrate [pro-3S]-lyase] ligase</fullName>
        <ecNumber evidence="3">6.2.1.22</ecNumber>
    </recommendedName>
</protein>
<dbReference type="Pfam" id="PF08218">
    <property type="entry name" value="Citrate_ly_lig"/>
    <property type="match status" value="1"/>
</dbReference>
<dbReference type="GO" id="GO:0016747">
    <property type="term" value="F:acyltransferase activity, transferring groups other than amino-acyl groups"/>
    <property type="evidence" value="ECO:0007669"/>
    <property type="project" value="InterPro"/>
</dbReference>
<dbReference type="NCBIfam" id="TIGR00124">
    <property type="entry name" value="cit_ly_ligase"/>
    <property type="match status" value="1"/>
</dbReference>
<keyword evidence="5" id="KW-1185">Reference proteome</keyword>
<dbReference type="InterPro" id="IPR013166">
    <property type="entry name" value="Citrate_lyase_ligase_C"/>
</dbReference>
<dbReference type="SUPFAM" id="SSF55729">
    <property type="entry name" value="Acyl-CoA N-acyltransferases (Nat)"/>
    <property type="match status" value="1"/>
</dbReference>
<evidence type="ECO:0000313" key="4">
    <source>
        <dbReference type="EMBL" id="AQP54527.1"/>
    </source>
</evidence>
<dbReference type="InterPro" id="IPR016181">
    <property type="entry name" value="Acyl_CoA_acyltransferase"/>
</dbReference>
<evidence type="ECO:0000256" key="3">
    <source>
        <dbReference type="PIRNR" id="PIRNR005751"/>
    </source>
</evidence>
<dbReference type="EC" id="6.2.1.22" evidence="3"/>
<dbReference type="InterPro" id="IPR014729">
    <property type="entry name" value="Rossmann-like_a/b/a_fold"/>
</dbReference>
<reference evidence="4 5" key="1">
    <citation type="journal article" date="2010" name="Int. J. Syst. Evol. Microbiol.">
        <title>Vagococcus penaei sp. nov., isolated from spoilage microbiota of cooked shrimp (Penaeus vannamei).</title>
        <authorList>
            <person name="Jaffres E."/>
            <person name="Prevost H."/>
            <person name="Rossero A."/>
            <person name="Joffraud J.J."/>
            <person name="Dousset X."/>
        </authorList>
    </citation>
    <scope>NUCLEOTIDE SEQUENCE [LARGE SCALE GENOMIC DNA]</scope>
    <source>
        <strain evidence="4 5">CD276</strain>
    </source>
</reference>
<dbReference type="SUPFAM" id="SSF52374">
    <property type="entry name" value="Nucleotidylyl transferase"/>
    <property type="match status" value="1"/>
</dbReference>
<accession>A0A1Q2D839</accession>
<evidence type="ECO:0000256" key="1">
    <source>
        <dbReference type="ARBA" id="ARBA00022741"/>
    </source>
</evidence>
<dbReference type="OrthoDB" id="9779753at2"/>
<comment type="catalytic activity">
    <reaction evidence="3">
        <text>holo-[citrate lyase ACP] + acetate + ATP = acetyl-[citrate lyase ACP] + AMP + diphosphate</text>
        <dbReference type="Rhea" id="RHEA:23788"/>
        <dbReference type="Rhea" id="RHEA-COMP:10158"/>
        <dbReference type="Rhea" id="RHEA-COMP:13710"/>
        <dbReference type="ChEBI" id="CHEBI:30089"/>
        <dbReference type="ChEBI" id="CHEBI:30616"/>
        <dbReference type="ChEBI" id="CHEBI:33019"/>
        <dbReference type="ChEBI" id="CHEBI:82683"/>
        <dbReference type="ChEBI" id="CHEBI:137976"/>
        <dbReference type="ChEBI" id="CHEBI:456215"/>
        <dbReference type="EC" id="6.2.1.22"/>
    </reaction>
</comment>
<evidence type="ECO:0000256" key="2">
    <source>
        <dbReference type="ARBA" id="ARBA00022840"/>
    </source>
</evidence>
<gene>
    <name evidence="4" type="ORF">BW732_10135</name>
</gene>
<dbReference type="NCBIfam" id="TIGR00125">
    <property type="entry name" value="cyt_tran_rel"/>
    <property type="match status" value="1"/>
</dbReference>
<keyword evidence="4" id="KW-0456">Lyase</keyword>
<dbReference type="PANTHER" id="PTHR40599">
    <property type="entry name" value="[CITRATE [PRO-3S]-LYASE] LIGASE"/>
    <property type="match status" value="1"/>
</dbReference>
<dbReference type="GO" id="GO:0016829">
    <property type="term" value="F:lyase activity"/>
    <property type="evidence" value="ECO:0007669"/>
    <property type="project" value="UniProtKB-KW"/>
</dbReference>
<evidence type="ECO:0000313" key="5">
    <source>
        <dbReference type="Proteomes" id="UP000188246"/>
    </source>
</evidence>
<dbReference type="PANTHER" id="PTHR40599:SF1">
    <property type="entry name" value="[CITRATE [PRO-3S]-LYASE] LIGASE"/>
    <property type="match status" value="1"/>
</dbReference>
<comment type="function">
    <text evidence="3">Acetylation of prosthetic group (2-(5''-phosphoribosyl)-3'-dephosphocoenzyme-A) of the gamma subunit of citrate lyase.</text>
</comment>
<keyword evidence="1 3" id="KW-0547">Nucleotide-binding</keyword>
<dbReference type="InterPro" id="IPR004821">
    <property type="entry name" value="Cyt_trans-like"/>
</dbReference>
<dbReference type="SMART" id="SM00764">
    <property type="entry name" value="Citrate_ly_lig"/>
    <property type="match status" value="1"/>
</dbReference>
<dbReference type="EMBL" id="CP019609">
    <property type="protein sequence ID" value="AQP54527.1"/>
    <property type="molecule type" value="Genomic_DNA"/>
</dbReference>
<dbReference type="STRING" id="633807.BW732_10135"/>
<dbReference type="GO" id="GO:0005524">
    <property type="term" value="F:ATP binding"/>
    <property type="evidence" value="ECO:0007669"/>
    <property type="project" value="UniProtKB-UniRule"/>
</dbReference>
<sequence length="333" mass="38349">MYSIKRLWLTRDSYAHKKWAELMEEAGLTVNEEIDYTVGIYSGDKLVATGSFFKNIIKCLVVREEFQSENLLLKVIQHLTERLHEENQLHYFVYTKPSNFNIFKSLGFREIIFTDDTLFMEQGSPDFQDYLEMLRIHKKPGLASSIVMNANPFTKGHQYLVEKAASESQQVYVFVLTEDRSEFSNTDRFEMVKQGVEHLSNVTVLPTNDYLISSATFPSYFLKDAAYETVAQVQATLDATLFKEKIAPVLEITQRFVGEEPFSKVTEIYNQSLKKVFAEEIQLVVVPRIASDGQLISATKVRNALKNQDIATLESFLPPTTYKYLQEHNKLSR</sequence>
<name>A0A1Q2D839_9ENTE</name>
<dbReference type="InterPro" id="IPR005216">
    <property type="entry name" value="Citrate_lyase_ligase"/>
</dbReference>
<dbReference type="PIRSF" id="PIRSF005751">
    <property type="entry name" value="Acet_citr_lig"/>
    <property type="match status" value="1"/>
</dbReference>
<dbReference type="InterPro" id="IPR000182">
    <property type="entry name" value="GNAT_dom"/>
</dbReference>
<proteinExistence type="predicted"/>
<dbReference type="Proteomes" id="UP000188246">
    <property type="component" value="Chromosome"/>
</dbReference>
<organism evidence="4 5">
    <name type="scientific">Vagococcus penaei</name>
    <dbReference type="NCBI Taxonomy" id="633807"/>
    <lineage>
        <taxon>Bacteria</taxon>
        <taxon>Bacillati</taxon>
        <taxon>Bacillota</taxon>
        <taxon>Bacilli</taxon>
        <taxon>Lactobacillales</taxon>
        <taxon>Enterococcaceae</taxon>
        <taxon>Vagococcus</taxon>
    </lineage>
</organism>
<dbReference type="KEGG" id="vpi:BW732_10135"/>
<dbReference type="Gene3D" id="3.40.50.620">
    <property type="entry name" value="HUPs"/>
    <property type="match status" value="1"/>
</dbReference>
<dbReference type="GO" id="GO:0008771">
    <property type="term" value="F:[citrate (pro-3S)-lyase] ligase activity"/>
    <property type="evidence" value="ECO:0007669"/>
    <property type="project" value="UniProtKB-EC"/>
</dbReference>
<keyword evidence="2 3" id="KW-0067">ATP-binding</keyword>
<dbReference type="PROSITE" id="PS51186">
    <property type="entry name" value="GNAT"/>
    <property type="match status" value="1"/>
</dbReference>
<keyword evidence="3 4" id="KW-0436">Ligase</keyword>